<dbReference type="OrthoDB" id="3696421at2"/>
<dbReference type="KEGG" id="cuo:CUROG_07660"/>
<reference evidence="4" key="1">
    <citation type="submission" date="2019-10" db="EMBL/GenBank/DDBJ databases">
        <title>Complete genome sequence of Corynebacterium urogenitalis DSM 108747, isolated from the genital tract of a cow.</title>
        <authorList>
            <person name="Ruckert C."/>
            <person name="Ballas P."/>
            <person name="Wagener K."/>
            <person name="Drillich M."/>
            <person name="Kaempfer P."/>
            <person name="Busse H.-J."/>
            <person name="Ehling-Schulz M."/>
        </authorList>
    </citation>
    <scope>NUCLEOTIDE SEQUENCE [LARGE SCALE GENOMIC DNA]</scope>
    <source>
        <strain evidence="4">LMM 1652</strain>
    </source>
</reference>
<feature type="compositionally biased region" description="Basic and acidic residues" evidence="1">
    <location>
        <begin position="86"/>
        <end position="115"/>
    </location>
</feature>
<dbReference type="EMBL" id="CP045032">
    <property type="protein sequence ID" value="QFQ02881.1"/>
    <property type="molecule type" value="Genomic_DNA"/>
</dbReference>
<feature type="region of interest" description="Disordered" evidence="1">
    <location>
        <begin position="82"/>
        <end position="286"/>
    </location>
</feature>
<dbReference type="InterPro" id="IPR053779">
    <property type="entry name" value="GlpR"/>
</dbReference>
<gene>
    <name evidence="3" type="ORF">CUROG_07660</name>
</gene>
<keyword evidence="2" id="KW-1133">Transmembrane helix</keyword>
<organism evidence="3 4">
    <name type="scientific">Corynebacterium urogenitale</name>
    <dbReference type="NCBI Taxonomy" id="2487892"/>
    <lineage>
        <taxon>Bacteria</taxon>
        <taxon>Bacillati</taxon>
        <taxon>Actinomycetota</taxon>
        <taxon>Actinomycetes</taxon>
        <taxon>Mycobacteriales</taxon>
        <taxon>Corynebacteriaceae</taxon>
        <taxon>Corynebacterium</taxon>
    </lineage>
</organism>
<dbReference type="NCBIfam" id="NF045516">
    <property type="entry name" value="GlpR"/>
    <property type="match status" value="1"/>
</dbReference>
<feature type="transmembrane region" description="Helical" evidence="2">
    <location>
        <begin position="6"/>
        <end position="22"/>
    </location>
</feature>
<evidence type="ECO:0000313" key="4">
    <source>
        <dbReference type="Proteomes" id="UP000326711"/>
    </source>
</evidence>
<feature type="compositionally biased region" description="Polar residues" evidence="1">
    <location>
        <begin position="140"/>
        <end position="149"/>
    </location>
</feature>
<evidence type="ECO:0008006" key="5">
    <source>
        <dbReference type="Google" id="ProtNLM"/>
    </source>
</evidence>
<feature type="compositionally biased region" description="Basic and acidic residues" evidence="1">
    <location>
        <begin position="273"/>
        <end position="286"/>
    </location>
</feature>
<dbReference type="RefSeq" id="WP_151903191.1">
    <property type="nucleotide sequence ID" value="NZ_CP045032.1"/>
</dbReference>
<evidence type="ECO:0000313" key="3">
    <source>
        <dbReference type="EMBL" id="QFQ02881.1"/>
    </source>
</evidence>
<feature type="transmembrane region" description="Helical" evidence="2">
    <location>
        <begin position="342"/>
        <end position="360"/>
    </location>
</feature>
<protein>
    <recommendedName>
        <fullName evidence="5">Transmembrane protein</fullName>
    </recommendedName>
</protein>
<feature type="transmembrane region" description="Helical" evidence="2">
    <location>
        <begin position="366"/>
        <end position="386"/>
    </location>
</feature>
<dbReference type="AlphaFoldDB" id="A0A5J6Z992"/>
<evidence type="ECO:0000256" key="2">
    <source>
        <dbReference type="SAM" id="Phobius"/>
    </source>
</evidence>
<keyword evidence="4" id="KW-1185">Reference proteome</keyword>
<evidence type="ECO:0000256" key="1">
    <source>
        <dbReference type="SAM" id="MobiDB-lite"/>
    </source>
</evidence>
<name>A0A5J6Z992_9CORY</name>
<feature type="compositionally biased region" description="Basic and acidic residues" evidence="1">
    <location>
        <begin position="167"/>
        <end position="185"/>
    </location>
</feature>
<feature type="compositionally biased region" description="Acidic residues" evidence="1">
    <location>
        <begin position="116"/>
        <end position="127"/>
    </location>
</feature>
<sequence length="465" mass="51136">MSGSLIFIAVVWIVLLAPLLLRNQSPVRRTAKALTETRVLHEGGTSLQRKRRLKPAQSLYSAHDDDEELELVDAEPEFFLIDDEERPQGAKSLRDRTAKARRKPVDSGADKQVHEDEIETVDAEVVDDAATKSEPAESVSDATGQSASEAETIDGEVVAAEDSGVDSDAKDAEKPQSTFRDHDETDTGVFKPVRLVAEEKTADRDNGDDADKDAHAGVGGDAKTAAAETAEAETEDNAQAESAGDETGTRHRDIPVAYFRGSDLDASSEIEEAERGVEQGEKEEAAAATKRAEAERIAAEESRAELDDEEIAYLAARKGRGVYDPEASRRAAERRLQRRKQVLAVLLGLCVVTLALGFIFGGAVWFSTVAAVGVTVLYLYFLRVNALEEARMRQRRIARMRRARLGVRNTEDGELGVPNRLRRPGAVIVESDDVDPEFEHLEYIHGSDYFDDYDGHDQHQRIRAV</sequence>
<accession>A0A5J6Z992</accession>
<feature type="compositionally biased region" description="Basic and acidic residues" evidence="1">
    <location>
        <begin position="196"/>
        <end position="215"/>
    </location>
</feature>
<dbReference type="Proteomes" id="UP000326711">
    <property type="component" value="Chromosome"/>
</dbReference>
<keyword evidence="2" id="KW-0812">Transmembrane</keyword>
<proteinExistence type="predicted"/>
<keyword evidence="2" id="KW-0472">Membrane</keyword>